<evidence type="ECO:0008006" key="3">
    <source>
        <dbReference type="Google" id="ProtNLM"/>
    </source>
</evidence>
<keyword evidence="2" id="KW-1185">Reference proteome</keyword>
<organism evidence="1 2">
    <name type="scientific">Paraglaciecola psychrophila 170</name>
    <dbReference type="NCBI Taxonomy" id="1129794"/>
    <lineage>
        <taxon>Bacteria</taxon>
        <taxon>Pseudomonadati</taxon>
        <taxon>Pseudomonadota</taxon>
        <taxon>Gammaproteobacteria</taxon>
        <taxon>Alteromonadales</taxon>
        <taxon>Alteromonadaceae</taxon>
        <taxon>Paraglaciecola</taxon>
    </lineage>
</organism>
<dbReference type="EMBL" id="CP003837">
    <property type="protein sequence ID" value="AGH46382.1"/>
    <property type="molecule type" value="Genomic_DNA"/>
</dbReference>
<accession>K7ACK2</accession>
<dbReference type="STRING" id="1129794.C427_4280"/>
<dbReference type="PATRIC" id="fig|1129794.4.peg.4260"/>
<proteinExistence type="predicted"/>
<dbReference type="Proteomes" id="UP000011864">
    <property type="component" value="Chromosome"/>
</dbReference>
<name>K7ACK2_9ALTE</name>
<dbReference type="KEGG" id="gps:C427_4280"/>
<protein>
    <recommendedName>
        <fullName evidence="3">Transposase</fullName>
    </recommendedName>
</protein>
<evidence type="ECO:0000313" key="2">
    <source>
        <dbReference type="Proteomes" id="UP000011864"/>
    </source>
</evidence>
<gene>
    <name evidence="1" type="ORF">C427_4280</name>
</gene>
<evidence type="ECO:0000313" key="1">
    <source>
        <dbReference type="EMBL" id="AGH46382.1"/>
    </source>
</evidence>
<sequence length="48" mass="5057">MLNENAVLASMAYLDLNPIRAKVGTTPVSSNVFTLSSKASNLRSSCAL</sequence>
<dbReference type="HOGENOM" id="CLU_203930_0_0_6"/>
<reference evidence="1 2" key="1">
    <citation type="journal article" date="2013" name="Genome Announc.">
        <title>Complete Genome Sequence of Glaciecola psychrophila Strain 170T.</title>
        <authorList>
            <person name="Yin J."/>
            <person name="Chen J."/>
            <person name="Liu G."/>
            <person name="Yu Y."/>
            <person name="Song L."/>
            <person name="Wang X."/>
            <person name="Qu X."/>
        </authorList>
    </citation>
    <scope>NUCLEOTIDE SEQUENCE [LARGE SCALE GENOMIC DNA]</scope>
    <source>
        <strain evidence="1 2">170</strain>
    </source>
</reference>
<dbReference type="AlphaFoldDB" id="K7ACK2"/>